<evidence type="ECO:0000256" key="5">
    <source>
        <dbReference type="ARBA" id="ARBA00023242"/>
    </source>
</evidence>
<feature type="domain" description="Oberon-like PHD finger" evidence="6">
    <location>
        <begin position="106"/>
        <end position="181"/>
    </location>
</feature>
<dbReference type="GO" id="GO:0008270">
    <property type="term" value="F:zinc ion binding"/>
    <property type="evidence" value="ECO:0007669"/>
    <property type="project" value="UniProtKB-KW"/>
</dbReference>
<proteinExistence type="predicted"/>
<keyword evidence="8" id="KW-1185">Reference proteome</keyword>
<name>A0A103YDA2_CYNCS</name>
<reference evidence="7 8" key="1">
    <citation type="journal article" date="2016" name="Sci. Rep.">
        <title>The genome sequence of the outbreeding globe artichoke constructed de novo incorporating a phase-aware low-pass sequencing strategy of F1 progeny.</title>
        <authorList>
            <person name="Scaglione D."/>
            <person name="Reyes-Chin-Wo S."/>
            <person name="Acquadro A."/>
            <person name="Froenicke L."/>
            <person name="Portis E."/>
            <person name="Beitel C."/>
            <person name="Tirone M."/>
            <person name="Mauro R."/>
            <person name="Lo Monaco A."/>
            <person name="Mauromicale G."/>
            <person name="Faccioli P."/>
            <person name="Cattivelli L."/>
            <person name="Rieseberg L."/>
            <person name="Michelmore R."/>
            <person name="Lanteri S."/>
        </authorList>
    </citation>
    <scope>NUCLEOTIDE SEQUENCE [LARGE SCALE GENOMIC DNA]</scope>
    <source>
        <strain evidence="7">2C</strain>
    </source>
</reference>
<evidence type="ECO:0000256" key="2">
    <source>
        <dbReference type="ARBA" id="ARBA00022723"/>
    </source>
</evidence>
<dbReference type="AlphaFoldDB" id="A0A103YDA2"/>
<keyword evidence="2" id="KW-0479">Metal-binding</keyword>
<protein>
    <recommendedName>
        <fullName evidence="6">Oberon-like PHD finger domain-containing protein</fullName>
    </recommendedName>
</protein>
<evidence type="ECO:0000313" key="7">
    <source>
        <dbReference type="EMBL" id="KVI06979.1"/>
    </source>
</evidence>
<evidence type="ECO:0000256" key="4">
    <source>
        <dbReference type="ARBA" id="ARBA00022833"/>
    </source>
</evidence>
<accession>A0A103YDA2</accession>
<dbReference type="EMBL" id="LEKV01001534">
    <property type="protein sequence ID" value="KVI06979.1"/>
    <property type="molecule type" value="Genomic_DNA"/>
</dbReference>
<evidence type="ECO:0000256" key="3">
    <source>
        <dbReference type="ARBA" id="ARBA00022771"/>
    </source>
</evidence>
<comment type="subcellular location">
    <subcellularLocation>
        <location evidence="1">Nucleus</location>
    </subcellularLocation>
</comment>
<dbReference type="InterPro" id="IPR032881">
    <property type="entry name" value="Oberon-like_PHD"/>
</dbReference>
<gene>
    <name evidence="7" type="ORF">Ccrd_014664</name>
</gene>
<evidence type="ECO:0000256" key="1">
    <source>
        <dbReference type="ARBA" id="ARBA00004123"/>
    </source>
</evidence>
<sequence length="183" mass="20782">MKQPPNSIVFHSTEIRKSKRSFLYDQLQHIYIVKEDTHFLINLHSCHGKTISRVITKIKIMHRSLLGIESKPSMFITFHKRASYSCFVPKDWKAPFGDDGLRYMLHEPQICSDCCCILCSVRVGSAHGGKSFMAYATAVKDGFICGKICCIDCALRSYMVGTVGGTIGLDLKYYCRRCHDRTT</sequence>
<dbReference type="Gramene" id="KVI06979">
    <property type="protein sequence ID" value="KVI06979"/>
    <property type="gene ID" value="Ccrd_014664"/>
</dbReference>
<dbReference type="STRING" id="59895.A0A103YDA2"/>
<dbReference type="PANTHER" id="PTHR33345:SF6">
    <property type="entry name" value="OS03G0747200 PROTEIN"/>
    <property type="match status" value="1"/>
</dbReference>
<keyword evidence="5" id="KW-0539">Nucleus</keyword>
<organism evidence="7 8">
    <name type="scientific">Cynara cardunculus var. scolymus</name>
    <name type="common">Globe artichoke</name>
    <name type="synonym">Cynara scolymus</name>
    <dbReference type="NCBI Taxonomy" id="59895"/>
    <lineage>
        <taxon>Eukaryota</taxon>
        <taxon>Viridiplantae</taxon>
        <taxon>Streptophyta</taxon>
        <taxon>Embryophyta</taxon>
        <taxon>Tracheophyta</taxon>
        <taxon>Spermatophyta</taxon>
        <taxon>Magnoliopsida</taxon>
        <taxon>eudicotyledons</taxon>
        <taxon>Gunneridae</taxon>
        <taxon>Pentapetalae</taxon>
        <taxon>asterids</taxon>
        <taxon>campanulids</taxon>
        <taxon>Asterales</taxon>
        <taxon>Asteraceae</taxon>
        <taxon>Carduoideae</taxon>
        <taxon>Cardueae</taxon>
        <taxon>Carduinae</taxon>
        <taxon>Cynara</taxon>
    </lineage>
</organism>
<evidence type="ECO:0000259" key="6">
    <source>
        <dbReference type="Pfam" id="PF07227"/>
    </source>
</evidence>
<keyword evidence="4" id="KW-0862">Zinc</keyword>
<comment type="caution">
    <text evidence="7">The sequence shown here is derived from an EMBL/GenBank/DDBJ whole genome shotgun (WGS) entry which is preliminary data.</text>
</comment>
<evidence type="ECO:0000313" key="8">
    <source>
        <dbReference type="Proteomes" id="UP000243975"/>
    </source>
</evidence>
<dbReference type="PANTHER" id="PTHR33345">
    <property type="entry name" value="ADAPTER PROTEIN, PUTATIVE-RELATED"/>
    <property type="match status" value="1"/>
</dbReference>
<dbReference type="Pfam" id="PF07227">
    <property type="entry name" value="PHD_Oberon"/>
    <property type="match status" value="1"/>
</dbReference>
<dbReference type="OrthoDB" id="1852608at2759"/>
<keyword evidence="3" id="KW-0863">Zinc-finger</keyword>
<dbReference type="GO" id="GO:0005634">
    <property type="term" value="C:nucleus"/>
    <property type="evidence" value="ECO:0007669"/>
    <property type="project" value="UniProtKB-SubCell"/>
</dbReference>
<dbReference type="Proteomes" id="UP000243975">
    <property type="component" value="Unassembled WGS sequence"/>
</dbReference>